<protein>
    <recommendedName>
        <fullName evidence="6">Dihydroorotase</fullName>
        <shortName evidence="6">DHOase</shortName>
        <ecNumber evidence="6">3.5.2.3</ecNumber>
    </recommendedName>
</protein>
<keyword evidence="9" id="KW-1185">Reference proteome</keyword>
<dbReference type="Proteomes" id="UP001597383">
    <property type="component" value="Unassembled WGS sequence"/>
</dbReference>
<dbReference type="Pfam" id="PF12890">
    <property type="entry name" value="DHOase"/>
    <property type="match status" value="1"/>
</dbReference>
<dbReference type="InterPro" id="IPR032466">
    <property type="entry name" value="Metal_Hydrolase"/>
</dbReference>
<sequence length="428" mass="46977">MSMLLKSVKRLLPNEEMETCDVWIDQGKVKRIGKNLSFDADQVVDGKNNLLLPGFIDVHIHLREPGGEYKETILTGTQAAARGGFTTVCAMPNTNPVPDSPLNVKMLLDKIKEDAVIRVLPYASITKQLGGKELTSIQEIAQMDDVFAFTDDGVGIQTADFMLRAMQEAAACGKPIVAHCEDNSIVYGGVVHDGAVSERLQLPGIPSLSESVQIARDVLLAEATGCHYHVCHVSTKESVRVIRDAKKAGINVTAEVTPHHLLLNEESILEDNANYKMNPPLRSREDQKALLDGLLDGTIDFIATDHAPHTEAEKASGFLDAPFGIVGLETAFSLLYSTLVKQKKITLNQLVDWLTVKPASVFNLPYGRFAEGEVADLTLVNITRNSKIDKHTFYSKGKNTPFHHWEVTGVPVLTIAEGKIVYEECQHD</sequence>
<dbReference type="PROSITE" id="PS00483">
    <property type="entry name" value="DIHYDROOROTASE_2"/>
    <property type="match status" value="1"/>
</dbReference>
<comment type="catalytic activity">
    <reaction evidence="6">
        <text>(S)-dihydroorotate + H2O = N-carbamoyl-L-aspartate + H(+)</text>
        <dbReference type="Rhea" id="RHEA:24296"/>
        <dbReference type="ChEBI" id="CHEBI:15377"/>
        <dbReference type="ChEBI" id="CHEBI:15378"/>
        <dbReference type="ChEBI" id="CHEBI:30864"/>
        <dbReference type="ChEBI" id="CHEBI:32814"/>
        <dbReference type="EC" id="3.5.2.3"/>
    </reaction>
</comment>
<evidence type="ECO:0000313" key="9">
    <source>
        <dbReference type="Proteomes" id="UP001597383"/>
    </source>
</evidence>
<evidence type="ECO:0000259" key="7">
    <source>
        <dbReference type="Pfam" id="PF12890"/>
    </source>
</evidence>
<evidence type="ECO:0000256" key="5">
    <source>
        <dbReference type="ARBA" id="ARBA00022975"/>
    </source>
</evidence>
<feature type="active site" evidence="6">
    <location>
        <position position="305"/>
    </location>
</feature>
<dbReference type="PANTHER" id="PTHR43668:SF2">
    <property type="entry name" value="ALLANTOINASE"/>
    <property type="match status" value="1"/>
</dbReference>
<feature type="binding site" evidence="6">
    <location>
        <position position="232"/>
    </location>
    <ligand>
        <name>Zn(2+)</name>
        <dbReference type="ChEBI" id="CHEBI:29105"/>
        <label>2</label>
    </ligand>
</feature>
<dbReference type="InterPro" id="IPR002195">
    <property type="entry name" value="Dihydroorotase_CS"/>
</dbReference>
<dbReference type="EMBL" id="JBHUHQ010000013">
    <property type="protein sequence ID" value="MFD2044032.1"/>
    <property type="molecule type" value="Genomic_DNA"/>
</dbReference>
<dbReference type="InterPro" id="IPR011059">
    <property type="entry name" value="Metal-dep_hydrolase_composite"/>
</dbReference>
<feature type="binding site" evidence="6">
    <location>
        <position position="93"/>
    </location>
    <ligand>
        <name>substrate</name>
    </ligand>
</feature>
<evidence type="ECO:0000256" key="4">
    <source>
        <dbReference type="ARBA" id="ARBA00022801"/>
    </source>
</evidence>
<feature type="binding site" evidence="6">
    <location>
        <position position="179"/>
    </location>
    <ligand>
        <name>Zn(2+)</name>
        <dbReference type="ChEBI" id="CHEBI:29105"/>
        <label>2</label>
    </ligand>
</feature>
<dbReference type="GO" id="GO:0004151">
    <property type="term" value="F:dihydroorotase activity"/>
    <property type="evidence" value="ECO:0007669"/>
    <property type="project" value="UniProtKB-EC"/>
</dbReference>
<evidence type="ECO:0000256" key="3">
    <source>
        <dbReference type="ARBA" id="ARBA00022723"/>
    </source>
</evidence>
<feature type="binding site" evidence="6">
    <location>
        <begin position="61"/>
        <end position="63"/>
    </location>
    <ligand>
        <name>substrate</name>
    </ligand>
</feature>
<feature type="binding site" evidence="6">
    <location>
        <begin position="323"/>
        <end position="324"/>
    </location>
    <ligand>
        <name>substrate</name>
    </ligand>
</feature>
<dbReference type="InterPro" id="IPR004722">
    <property type="entry name" value="DHOase"/>
</dbReference>
<dbReference type="CDD" id="cd01317">
    <property type="entry name" value="DHOase_IIa"/>
    <property type="match status" value="1"/>
</dbReference>
<evidence type="ECO:0000256" key="6">
    <source>
        <dbReference type="HAMAP-Rule" id="MF_00220"/>
    </source>
</evidence>
<keyword evidence="6" id="KW-0862">Zinc</keyword>
<feature type="binding site" evidence="6">
    <location>
        <position position="152"/>
    </location>
    <ligand>
        <name>Zn(2+)</name>
        <dbReference type="ChEBI" id="CHEBI:29105"/>
        <label>1</label>
    </ligand>
</feature>
<feature type="binding site" evidence="6">
    <location>
        <position position="305"/>
    </location>
    <ligand>
        <name>Zn(2+)</name>
        <dbReference type="ChEBI" id="CHEBI:29105"/>
        <label>1</label>
    </ligand>
</feature>
<dbReference type="InterPro" id="IPR024403">
    <property type="entry name" value="DHOase_cat"/>
</dbReference>
<gene>
    <name evidence="6" type="primary">pyrC</name>
    <name evidence="8" type="ORF">ACFSJF_07140</name>
</gene>
<dbReference type="NCBIfam" id="TIGR00857">
    <property type="entry name" value="pyrC_multi"/>
    <property type="match status" value="1"/>
</dbReference>
<dbReference type="SUPFAM" id="SSF51556">
    <property type="entry name" value="Metallo-dependent hydrolases"/>
    <property type="match status" value="1"/>
</dbReference>
<dbReference type="EC" id="3.5.2.3" evidence="6"/>
<dbReference type="PANTHER" id="PTHR43668">
    <property type="entry name" value="ALLANTOINASE"/>
    <property type="match status" value="1"/>
</dbReference>
<comment type="caution">
    <text evidence="8">The sequence shown here is derived from an EMBL/GenBank/DDBJ whole genome shotgun (WGS) entry which is preliminary data.</text>
</comment>
<feature type="domain" description="Dihydroorotase catalytic" evidence="7">
    <location>
        <begin position="50"/>
        <end position="238"/>
    </location>
</feature>
<feature type="binding site" evidence="6">
    <location>
        <position position="309"/>
    </location>
    <ligand>
        <name>substrate</name>
    </ligand>
</feature>
<dbReference type="PROSITE" id="PS00482">
    <property type="entry name" value="DIHYDROOROTASE_1"/>
    <property type="match status" value="1"/>
</dbReference>
<reference evidence="9" key="1">
    <citation type="journal article" date="2019" name="Int. J. Syst. Evol. Microbiol.">
        <title>The Global Catalogue of Microorganisms (GCM) 10K type strain sequencing project: providing services to taxonomists for standard genome sequencing and annotation.</title>
        <authorList>
            <consortium name="The Broad Institute Genomics Platform"/>
            <consortium name="The Broad Institute Genome Sequencing Center for Infectious Disease"/>
            <person name="Wu L."/>
            <person name="Ma J."/>
        </authorList>
    </citation>
    <scope>NUCLEOTIDE SEQUENCE [LARGE SCALE GENOMIC DNA]</scope>
    <source>
        <strain evidence="9">R28</strain>
    </source>
</reference>
<comment type="pathway">
    <text evidence="6">Pyrimidine metabolism; UMP biosynthesis via de novo pathway; (S)-dihydroorotate from bicarbonate: step 3/3.</text>
</comment>
<comment type="similarity">
    <text evidence="2 6">Belongs to the metallo-dependent hydrolases superfamily. DHOase family. Class I DHOase subfamily.</text>
</comment>
<organism evidence="8 9">
    <name type="scientific">Ornithinibacillus salinisoli</name>
    <dbReference type="NCBI Taxonomy" id="1848459"/>
    <lineage>
        <taxon>Bacteria</taxon>
        <taxon>Bacillati</taxon>
        <taxon>Bacillota</taxon>
        <taxon>Bacilli</taxon>
        <taxon>Bacillales</taxon>
        <taxon>Bacillaceae</taxon>
        <taxon>Ornithinibacillus</taxon>
    </lineage>
</organism>
<feature type="binding site" evidence="6">
    <location>
        <position position="59"/>
    </location>
    <ligand>
        <name>Zn(2+)</name>
        <dbReference type="ChEBI" id="CHEBI:29105"/>
        <label>1</label>
    </ligand>
</feature>
<dbReference type="Gene3D" id="3.20.20.140">
    <property type="entry name" value="Metal-dependent hydrolases"/>
    <property type="match status" value="1"/>
</dbReference>
<evidence type="ECO:0000256" key="1">
    <source>
        <dbReference type="ARBA" id="ARBA00002368"/>
    </source>
</evidence>
<keyword evidence="5 6" id="KW-0665">Pyrimidine biosynthesis</keyword>
<name>A0ABW4VXM6_9BACI</name>
<dbReference type="Gene3D" id="2.30.40.10">
    <property type="entry name" value="Urease, subunit C, domain 1"/>
    <property type="match status" value="1"/>
</dbReference>
<evidence type="ECO:0000313" key="8">
    <source>
        <dbReference type="EMBL" id="MFD2044032.1"/>
    </source>
</evidence>
<dbReference type="SUPFAM" id="SSF51338">
    <property type="entry name" value="Composite domain of metallo-dependent hydrolases"/>
    <property type="match status" value="1"/>
</dbReference>
<accession>A0ABW4VXM6</accession>
<evidence type="ECO:0000256" key="2">
    <source>
        <dbReference type="ARBA" id="ARBA00010286"/>
    </source>
</evidence>
<feature type="binding site" evidence="6">
    <location>
        <position position="152"/>
    </location>
    <ligand>
        <name>Zn(2+)</name>
        <dbReference type="ChEBI" id="CHEBI:29105"/>
        <label>2</label>
    </ligand>
</feature>
<feature type="binding site" evidence="6">
    <location>
        <position position="278"/>
    </location>
    <ligand>
        <name>substrate</name>
    </ligand>
</feature>
<dbReference type="NCBIfam" id="NF006837">
    <property type="entry name" value="PRK09357.1-2"/>
    <property type="match status" value="1"/>
</dbReference>
<dbReference type="HAMAP" id="MF_00220_B">
    <property type="entry name" value="PyrC_classI_B"/>
    <property type="match status" value="1"/>
</dbReference>
<dbReference type="RefSeq" id="WP_377555609.1">
    <property type="nucleotide sequence ID" value="NZ_JBHUHQ010000013.1"/>
</dbReference>
<proteinExistence type="inferred from homology"/>
<feature type="binding site" evidence="6">
    <location>
        <position position="61"/>
    </location>
    <ligand>
        <name>Zn(2+)</name>
        <dbReference type="ChEBI" id="CHEBI:29105"/>
        <label>1</label>
    </ligand>
</feature>
<dbReference type="InterPro" id="IPR050138">
    <property type="entry name" value="DHOase/Allantoinase_Hydrolase"/>
</dbReference>
<comment type="cofactor">
    <cofactor evidence="6">
        <name>Zn(2+)</name>
        <dbReference type="ChEBI" id="CHEBI:29105"/>
    </cofactor>
    <text evidence="6">Binds 2 Zn(2+) ions per subunit.</text>
</comment>
<keyword evidence="4 6" id="KW-0378">Hydrolase</keyword>
<comment type="function">
    <text evidence="1 6">Catalyzes the reversible cyclization of carbamoyl aspartate to dihydroorotate.</text>
</comment>
<keyword evidence="3 6" id="KW-0479">Metal-binding</keyword>